<keyword evidence="8" id="KW-0503">Monooxygenase</keyword>
<dbReference type="GO" id="GO:0020037">
    <property type="term" value="F:heme binding"/>
    <property type="evidence" value="ECO:0007669"/>
    <property type="project" value="InterPro"/>
</dbReference>
<keyword evidence="7 8" id="KW-0408">Iron</keyword>
<evidence type="ECO:0000313" key="11">
    <source>
        <dbReference type="Proteomes" id="UP001161247"/>
    </source>
</evidence>
<evidence type="ECO:0000256" key="7">
    <source>
        <dbReference type="PIRSR" id="PIRSR602401-1"/>
    </source>
</evidence>
<evidence type="ECO:0000256" key="2">
    <source>
        <dbReference type="ARBA" id="ARBA00010617"/>
    </source>
</evidence>
<feature type="transmembrane region" description="Helical" evidence="9">
    <location>
        <begin position="91"/>
        <end position="111"/>
    </location>
</feature>
<gene>
    <name evidence="10" type="ORF">OLC1_LOCUS17145</name>
</gene>
<dbReference type="PANTHER" id="PTHR47956:SF49">
    <property type="entry name" value="CYTOCHROME P450 83B1"/>
    <property type="match status" value="1"/>
</dbReference>
<evidence type="ECO:0000256" key="4">
    <source>
        <dbReference type="ARBA" id="ARBA00022989"/>
    </source>
</evidence>
<accession>A0AAV1DMV8</accession>
<keyword evidence="4 9" id="KW-1133">Transmembrane helix</keyword>
<dbReference type="InterPro" id="IPR002401">
    <property type="entry name" value="Cyt_P450_E_grp-I"/>
</dbReference>
<dbReference type="InterPro" id="IPR036396">
    <property type="entry name" value="Cyt_P450_sf"/>
</dbReference>
<dbReference type="Pfam" id="PF00067">
    <property type="entry name" value="p450"/>
    <property type="match status" value="1"/>
</dbReference>
<reference evidence="10" key="1">
    <citation type="submission" date="2023-03" db="EMBL/GenBank/DDBJ databases">
        <authorList>
            <person name="Julca I."/>
        </authorList>
    </citation>
    <scope>NUCLEOTIDE SEQUENCE</scope>
</reference>
<evidence type="ECO:0000256" key="9">
    <source>
        <dbReference type="SAM" id="Phobius"/>
    </source>
</evidence>
<keyword evidence="6 9" id="KW-0472">Membrane</keyword>
<comment type="cofactor">
    <cofactor evidence="7">
        <name>heme</name>
        <dbReference type="ChEBI" id="CHEBI:30413"/>
    </cofactor>
</comment>
<evidence type="ECO:0000313" key="10">
    <source>
        <dbReference type="EMBL" id="CAI9109200.1"/>
    </source>
</evidence>
<comment type="subcellular location">
    <subcellularLocation>
        <location evidence="1">Membrane</location>
        <topology evidence="1">Single-pass membrane protein</topology>
    </subcellularLocation>
</comment>
<dbReference type="SUPFAM" id="SSF48264">
    <property type="entry name" value="Cytochrome P450"/>
    <property type="match status" value="1"/>
</dbReference>
<dbReference type="Gene3D" id="1.10.630.10">
    <property type="entry name" value="Cytochrome P450"/>
    <property type="match status" value="1"/>
</dbReference>
<dbReference type="PRINTS" id="PR00385">
    <property type="entry name" value="P450"/>
</dbReference>
<dbReference type="EMBL" id="OX459123">
    <property type="protein sequence ID" value="CAI9109200.1"/>
    <property type="molecule type" value="Genomic_DNA"/>
</dbReference>
<feature type="binding site" description="axial binding residue" evidence="7">
    <location>
        <position position="228"/>
    </location>
    <ligand>
        <name>heme</name>
        <dbReference type="ChEBI" id="CHEBI:30413"/>
    </ligand>
    <ligandPart>
        <name>Fe</name>
        <dbReference type="ChEBI" id="CHEBI:18248"/>
    </ligandPart>
</feature>
<evidence type="ECO:0000256" key="1">
    <source>
        <dbReference type="ARBA" id="ARBA00004167"/>
    </source>
</evidence>
<keyword evidence="11" id="KW-1185">Reference proteome</keyword>
<evidence type="ECO:0000256" key="6">
    <source>
        <dbReference type="ARBA" id="ARBA00023136"/>
    </source>
</evidence>
<keyword evidence="3 9" id="KW-0812">Transmembrane</keyword>
<dbReference type="GO" id="GO:0005506">
    <property type="term" value="F:iron ion binding"/>
    <property type="evidence" value="ECO:0007669"/>
    <property type="project" value="InterPro"/>
</dbReference>
<keyword evidence="7 8" id="KW-0349">Heme</keyword>
<keyword evidence="7 8" id="KW-0479">Metal-binding</keyword>
<dbReference type="GO" id="GO:0004497">
    <property type="term" value="F:monooxygenase activity"/>
    <property type="evidence" value="ECO:0007669"/>
    <property type="project" value="UniProtKB-KW"/>
</dbReference>
<evidence type="ECO:0000256" key="3">
    <source>
        <dbReference type="ARBA" id="ARBA00022692"/>
    </source>
</evidence>
<dbReference type="GO" id="GO:0016020">
    <property type="term" value="C:membrane"/>
    <property type="evidence" value="ECO:0007669"/>
    <property type="project" value="UniProtKB-SubCell"/>
</dbReference>
<dbReference type="GO" id="GO:0016705">
    <property type="term" value="F:oxidoreductase activity, acting on paired donors, with incorporation or reduction of molecular oxygen"/>
    <property type="evidence" value="ECO:0007669"/>
    <property type="project" value="InterPro"/>
</dbReference>
<dbReference type="PRINTS" id="PR00463">
    <property type="entry name" value="EP450I"/>
</dbReference>
<dbReference type="PROSITE" id="PS00086">
    <property type="entry name" value="CYTOCHROME_P450"/>
    <property type="match status" value="1"/>
</dbReference>
<organism evidence="10 11">
    <name type="scientific">Oldenlandia corymbosa var. corymbosa</name>
    <dbReference type="NCBI Taxonomy" id="529605"/>
    <lineage>
        <taxon>Eukaryota</taxon>
        <taxon>Viridiplantae</taxon>
        <taxon>Streptophyta</taxon>
        <taxon>Embryophyta</taxon>
        <taxon>Tracheophyta</taxon>
        <taxon>Spermatophyta</taxon>
        <taxon>Magnoliopsida</taxon>
        <taxon>eudicotyledons</taxon>
        <taxon>Gunneridae</taxon>
        <taxon>Pentapetalae</taxon>
        <taxon>asterids</taxon>
        <taxon>lamiids</taxon>
        <taxon>Gentianales</taxon>
        <taxon>Rubiaceae</taxon>
        <taxon>Rubioideae</taxon>
        <taxon>Spermacoceae</taxon>
        <taxon>Hedyotis-Oldenlandia complex</taxon>
        <taxon>Oldenlandia</taxon>
    </lineage>
</organism>
<dbReference type="InterPro" id="IPR001128">
    <property type="entry name" value="Cyt_P450"/>
</dbReference>
<sequence>MGVKTKKGGDSIISFKKTKTALFLDLTFDKVYKELDSFYEELIDEHKKSNRPNSMDGDIVDLMLQLREINSASISSFQITMDHVKAMLMDVFFAGTSTSSATIVWVMTVLMKNRTIMQKVQAEIRDIAGKQSKRTVDEDDVENLPYLNPAPLLLPRNTMENCILDGYEIRSNTTVYVNAWAIARDPEYWENPDEFLPERFLDGRKNNTNYKEGQDFKFIPFGGGRRGCPGYSMGLNAVELALANLLNSIDWELPLGMKKEDLQLVVKLVRGDIYT</sequence>
<keyword evidence="5 8" id="KW-0560">Oxidoreductase</keyword>
<dbReference type="InterPro" id="IPR017972">
    <property type="entry name" value="Cyt_P450_CS"/>
</dbReference>
<comment type="similarity">
    <text evidence="2 8">Belongs to the cytochrome P450 family.</text>
</comment>
<proteinExistence type="inferred from homology"/>
<evidence type="ECO:0000256" key="5">
    <source>
        <dbReference type="ARBA" id="ARBA00023002"/>
    </source>
</evidence>
<dbReference type="InterPro" id="IPR050193">
    <property type="entry name" value="Cytochrome_P450_71"/>
</dbReference>
<name>A0AAV1DMV8_OLDCO</name>
<dbReference type="AlphaFoldDB" id="A0AAV1DMV8"/>
<dbReference type="PANTHER" id="PTHR47956">
    <property type="entry name" value="CYTOCHROME P450 71B11-RELATED"/>
    <property type="match status" value="1"/>
</dbReference>
<dbReference type="Proteomes" id="UP001161247">
    <property type="component" value="Chromosome 6"/>
</dbReference>
<protein>
    <submittedName>
        <fullName evidence="10">OLC1v1008975C1</fullName>
    </submittedName>
</protein>
<evidence type="ECO:0000256" key="8">
    <source>
        <dbReference type="RuleBase" id="RU000461"/>
    </source>
</evidence>